<keyword evidence="2" id="KW-1133">Transmembrane helix</keyword>
<gene>
    <name evidence="3" type="primary">gspH</name>
    <name evidence="3" type="ORF">CE154_001425</name>
</gene>
<feature type="transmembrane region" description="Helical" evidence="2">
    <location>
        <begin position="34"/>
        <end position="59"/>
    </location>
</feature>
<dbReference type="InterPro" id="IPR045584">
    <property type="entry name" value="Pilin-like"/>
</dbReference>
<evidence type="ECO:0000313" key="3">
    <source>
        <dbReference type="EMBL" id="RKJ98458.1"/>
    </source>
</evidence>
<proteinExistence type="predicted"/>
<comment type="caution">
    <text evidence="3">The sequence shown here is derived from an EMBL/GenBank/DDBJ whole genome shotgun (WGS) entry which is preliminary data.</text>
</comment>
<organism evidence="3 4">
    <name type="scientific">Alicycliphilus denitrificans</name>
    <dbReference type="NCBI Taxonomy" id="179636"/>
    <lineage>
        <taxon>Bacteria</taxon>
        <taxon>Pseudomonadati</taxon>
        <taxon>Pseudomonadota</taxon>
        <taxon>Betaproteobacteria</taxon>
        <taxon>Burkholderiales</taxon>
        <taxon>Comamonadaceae</taxon>
        <taxon>Alicycliphilus</taxon>
    </lineage>
</organism>
<dbReference type="NCBIfam" id="TIGR02532">
    <property type="entry name" value="IV_pilin_GFxxxE"/>
    <property type="match status" value="1"/>
</dbReference>
<dbReference type="Pfam" id="PF07963">
    <property type="entry name" value="N_methyl"/>
    <property type="match status" value="1"/>
</dbReference>
<feature type="region of interest" description="Disordered" evidence="1">
    <location>
        <begin position="1"/>
        <end position="29"/>
    </location>
</feature>
<name>A0A420KEU4_9BURK</name>
<dbReference type="SUPFAM" id="SSF54523">
    <property type="entry name" value="Pili subunits"/>
    <property type="match status" value="1"/>
</dbReference>
<evidence type="ECO:0000256" key="1">
    <source>
        <dbReference type="SAM" id="MobiDB-lite"/>
    </source>
</evidence>
<dbReference type="Proteomes" id="UP000216225">
    <property type="component" value="Unassembled WGS sequence"/>
</dbReference>
<evidence type="ECO:0000256" key="2">
    <source>
        <dbReference type="SAM" id="Phobius"/>
    </source>
</evidence>
<keyword evidence="2" id="KW-0472">Membrane</keyword>
<dbReference type="RefSeq" id="WP_094434516.1">
    <property type="nucleotide sequence ID" value="NZ_NKDB02000001.1"/>
</dbReference>
<reference evidence="3 4" key="1">
    <citation type="submission" date="2018-09" db="EMBL/GenBank/DDBJ databases">
        <title>Genome comparison of Alicycliphilus sp. BQ1, a polyurethanolytic bacterium, with its closest phylogenetic relatives Alicycliphilus denitrificans BC and K601, unable to attack polyurethane.</title>
        <authorList>
            <person name="Loza-Tavera H."/>
            <person name="Lozano L."/>
            <person name="Cevallos M."/>
            <person name="Maya-Lucas O."/>
            <person name="Garcia-Mena J."/>
            <person name="Hernandez J."/>
        </authorList>
    </citation>
    <scope>NUCLEOTIDE SEQUENCE [LARGE SCALE GENOMIC DNA]</scope>
    <source>
        <strain evidence="3 4">BQ1</strain>
    </source>
</reference>
<dbReference type="InterPro" id="IPR012902">
    <property type="entry name" value="N_methyl_site"/>
</dbReference>
<sequence>MKLAHPRPADAVELALPGHGRRPPRGGSRAAAQVGFTLLELLVVIAIMALATAGVGLALRDSSATQLQREGERLAVLLESARAQSRASGAAVRWRADAQGFHFEGLPAAARLPGHWLDGGTSVRRPGELWLGPEPLIGAQQVVIVNQSHPGRAVRVATDGLRPFAAQALQ</sequence>
<dbReference type="AlphaFoldDB" id="A0A420KEU4"/>
<accession>A0A420KEU4</accession>
<protein>
    <submittedName>
        <fullName evidence="3">Type II secretion system protein GspH</fullName>
    </submittedName>
</protein>
<evidence type="ECO:0000313" key="4">
    <source>
        <dbReference type="Proteomes" id="UP000216225"/>
    </source>
</evidence>
<dbReference type="EMBL" id="NKDB02000001">
    <property type="protein sequence ID" value="RKJ98458.1"/>
    <property type="molecule type" value="Genomic_DNA"/>
</dbReference>
<keyword evidence="2" id="KW-0812">Transmembrane</keyword>